<dbReference type="Proteomes" id="UP000246114">
    <property type="component" value="Unassembled WGS sequence"/>
</dbReference>
<protein>
    <submittedName>
        <fullName evidence="1">DNA adenine methylase</fullName>
    </submittedName>
</protein>
<name>A0A316M5N5_9CLOT</name>
<accession>A0A316M5N5</accession>
<dbReference type="GO" id="GO:0008168">
    <property type="term" value="F:methyltransferase activity"/>
    <property type="evidence" value="ECO:0007669"/>
    <property type="project" value="UniProtKB-KW"/>
</dbReference>
<comment type="caution">
    <text evidence="1">The sequence shown here is derived from an EMBL/GenBank/DDBJ whole genome shotgun (WGS) entry which is preliminary data.</text>
</comment>
<evidence type="ECO:0000313" key="1">
    <source>
        <dbReference type="EMBL" id="PWL53802.1"/>
    </source>
</evidence>
<dbReference type="AlphaFoldDB" id="A0A316M5N5"/>
<dbReference type="EMBL" id="QAMZ01000030">
    <property type="protein sequence ID" value="PWL53802.1"/>
    <property type="molecule type" value="Genomic_DNA"/>
</dbReference>
<proteinExistence type="predicted"/>
<reference evidence="1 2" key="1">
    <citation type="submission" date="2018-03" db="EMBL/GenBank/DDBJ databases">
        <title>The uncultured portion of the human microbiome is neutrally assembled.</title>
        <authorList>
            <person name="Jeraldo P."/>
            <person name="Boardman L."/>
            <person name="White B.A."/>
            <person name="Nelson H."/>
            <person name="Goldenfeld N."/>
            <person name="Chia N."/>
        </authorList>
    </citation>
    <scope>NUCLEOTIDE SEQUENCE [LARGE SCALE GENOMIC DNA]</scope>
    <source>
        <strain evidence="1">CIM:MAG 903</strain>
    </source>
</reference>
<keyword evidence="1" id="KW-0808">Transferase</keyword>
<dbReference type="GO" id="GO:0032259">
    <property type="term" value="P:methylation"/>
    <property type="evidence" value="ECO:0007669"/>
    <property type="project" value="UniProtKB-KW"/>
</dbReference>
<keyword evidence="1" id="KW-0489">Methyltransferase</keyword>
<gene>
    <name evidence="1" type="ORF">DBY38_06485</name>
</gene>
<organism evidence="1 2">
    <name type="scientific">Clostridium cadaveris</name>
    <dbReference type="NCBI Taxonomy" id="1529"/>
    <lineage>
        <taxon>Bacteria</taxon>
        <taxon>Bacillati</taxon>
        <taxon>Bacillota</taxon>
        <taxon>Clostridia</taxon>
        <taxon>Eubacteriales</taxon>
        <taxon>Clostridiaceae</taxon>
        <taxon>Clostridium</taxon>
    </lineage>
</organism>
<evidence type="ECO:0000313" key="2">
    <source>
        <dbReference type="Proteomes" id="UP000246114"/>
    </source>
</evidence>
<sequence>MLLKTENLNVDGNRKEIREAVIKKFLNEEPGTGSGENCSRYRYDVEETSDGSKVYLRRPAPLNKGVDFEVHVENVRFREKGRVHMPSHSNIIQDLIDKKDHNSDEYQKVMNIINKLYNCEIVKEAEYRNIKFDIGHSIEAILKSIKWLFIEQDVTYWNWSGRAMLYSKLREENLC</sequence>